<gene>
    <name evidence="1" type="ORF">EYF80_010121</name>
</gene>
<proteinExistence type="predicted"/>
<comment type="caution">
    <text evidence="1">The sequence shown here is derived from an EMBL/GenBank/DDBJ whole genome shotgun (WGS) entry which is preliminary data.</text>
</comment>
<dbReference type="EMBL" id="SRLO01000063">
    <property type="protein sequence ID" value="TNN79539.1"/>
    <property type="molecule type" value="Genomic_DNA"/>
</dbReference>
<name>A0A4Z2INE1_9TELE</name>
<sequence>MGSKPGGTESVLCKGRKDAQRMNRWLQRTGLKDTGDRAPGFFLTARICSKALKAGRTNTGSH</sequence>
<reference evidence="1 2" key="1">
    <citation type="submission" date="2019-03" db="EMBL/GenBank/DDBJ databases">
        <title>First draft genome of Liparis tanakae, snailfish: a comprehensive survey of snailfish specific genes.</title>
        <authorList>
            <person name="Kim W."/>
            <person name="Song I."/>
            <person name="Jeong J.-H."/>
            <person name="Kim D."/>
            <person name="Kim S."/>
            <person name="Ryu S."/>
            <person name="Song J.Y."/>
            <person name="Lee S.K."/>
        </authorList>
    </citation>
    <scope>NUCLEOTIDE SEQUENCE [LARGE SCALE GENOMIC DNA]</scope>
    <source>
        <tissue evidence="1">Muscle</tissue>
    </source>
</reference>
<evidence type="ECO:0000313" key="1">
    <source>
        <dbReference type="EMBL" id="TNN79539.1"/>
    </source>
</evidence>
<keyword evidence="2" id="KW-1185">Reference proteome</keyword>
<protein>
    <submittedName>
        <fullName evidence="1">Uncharacterized protein</fullName>
    </submittedName>
</protein>
<dbReference type="Proteomes" id="UP000314294">
    <property type="component" value="Unassembled WGS sequence"/>
</dbReference>
<accession>A0A4Z2INE1</accession>
<dbReference type="AlphaFoldDB" id="A0A4Z2INE1"/>
<evidence type="ECO:0000313" key="2">
    <source>
        <dbReference type="Proteomes" id="UP000314294"/>
    </source>
</evidence>
<organism evidence="1 2">
    <name type="scientific">Liparis tanakae</name>
    <name type="common">Tanaka's snailfish</name>
    <dbReference type="NCBI Taxonomy" id="230148"/>
    <lineage>
        <taxon>Eukaryota</taxon>
        <taxon>Metazoa</taxon>
        <taxon>Chordata</taxon>
        <taxon>Craniata</taxon>
        <taxon>Vertebrata</taxon>
        <taxon>Euteleostomi</taxon>
        <taxon>Actinopterygii</taxon>
        <taxon>Neopterygii</taxon>
        <taxon>Teleostei</taxon>
        <taxon>Neoteleostei</taxon>
        <taxon>Acanthomorphata</taxon>
        <taxon>Eupercaria</taxon>
        <taxon>Perciformes</taxon>
        <taxon>Cottioidei</taxon>
        <taxon>Cottales</taxon>
        <taxon>Liparidae</taxon>
        <taxon>Liparis</taxon>
    </lineage>
</organism>